<dbReference type="InterPro" id="IPR002871">
    <property type="entry name" value="NIF_FeS_clus_asmbl_NifU_N"/>
</dbReference>
<sequence>MDDFESKVRDALANPQNQGELADADAVGTVGSPDCGDMLRMWLKFTEKDGKRVIDRASFQAFGCQTAIAVASMATELLKGKTAEEARELSASELTGDLGPLPPMKIHCGQLVEGALKSALDQTPAAPAPPHPPPCPPVSSVRREKSASYRSTECNLPDSRVFIARAG</sequence>
<feature type="region of interest" description="Disordered" evidence="1">
    <location>
        <begin position="122"/>
        <end position="152"/>
    </location>
</feature>
<dbReference type="EMBL" id="CP073100">
    <property type="protein sequence ID" value="QUE51218.1"/>
    <property type="molecule type" value="Genomic_DNA"/>
</dbReference>
<feature type="compositionally biased region" description="Basic and acidic residues" evidence="1">
    <location>
        <begin position="1"/>
        <end position="10"/>
    </location>
</feature>
<dbReference type="KEGG" id="lamb:KBB96_20485"/>
<dbReference type="Gene3D" id="3.90.1010.10">
    <property type="match status" value="1"/>
</dbReference>
<dbReference type="AlphaFoldDB" id="A0A975G9C4"/>
<evidence type="ECO:0000313" key="3">
    <source>
        <dbReference type="EMBL" id="QUE51218.1"/>
    </source>
</evidence>
<dbReference type="CDD" id="cd06664">
    <property type="entry name" value="IscU_like"/>
    <property type="match status" value="1"/>
</dbReference>
<protein>
    <submittedName>
        <fullName evidence="3">Iron-sulfur cluster assembly scaffold protein</fullName>
    </submittedName>
</protein>
<name>A0A975G9C4_9BACT</name>
<organism evidence="3 4">
    <name type="scientific">Luteolibacter ambystomatis</name>
    <dbReference type="NCBI Taxonomy" id="2824561"/>
    <lineage>
        <taxon>Bacteria</taxon>
        <taxon>Pseudomonadati</taxon>
        <taxon>Verrucomicrobiota</taxon>
        <taxon>Verrucomicrobiia</taxon>
        <taxon>Verrucomicrobiales</taxon>
        <taxon>Verrucomicrobiaceae</taxon>
        <taxon>Luteolibacter</taxon>
    </lineage>
</organism>
<dbReference type="Proteomes" id="UP000676169">
    <property type="component" value="Chromosome"/>
</dbReference>
<gene>
    <name evidence="3" type="ORF">KBB96_20485</name>
</gene>
<reference evidence="3" key="1">
    <citation type="submission" date="2021-04" db="EMBL/GenBank/DDBJ databases">
        <title>Luteolibacter sp. 32A isolated from the skin of an Anderson's salamander (Ambystoma andersonii).</title>
        <authorList>
            <person name="Spergser J."/>
            <person name="Busse H.-J."/>
        </authorList>
    </citation>
    <scope>NUCLEOTIDE SEQUENCE</scope>
    <source>
        <strain evidence="3">32A</strain>
    </source>
</reference>
<evidence type="ECO:0000259" key="2">
    <source>
        <dbReference type="Pfam" id="PF01592"/>
    </source>
</evidence>
<dbReference type="GO" id="GO:0005506">
    <property type="term" value="F:iron ion binding"/>
    <property type="evidence" value="ECO:0007669"/>
    <property type="project" value="InterPro"/>
</dbReference>
<dbReference type="RefSeq" id="WP_211631357.1">
    <property type="nucleotide sequence ID" value="NZ_CP073100.1"/>
</dbReference>
<dbReference type="GO" id="GO:0051536">
    <property type="term" value="F:iron-sulfur cluster binding"/>
    <property type="evidence" value="ECO:0007669"/>
    <property type="project" value="InterPro"/>
</dbReference>
<proteinExistence type="predicted"/>
<dbReference type="PANTHER" id="PTHR10093">
    <property type="entry name" value="IRON-SULFUR CLUSTER ASSEMBLY ENZYME NIFU HOMOLOG"/>
    <property type="match status" value="1"/>
</dbReference>
<dbReference type="SUPFAM" id="SSF82649">
    <property type="entry name" value="SufE/NifU"/>
    <property type="match status" value="1"/>
</dbReference>
<accession>A0A975G9C4</accession>
<evidence type="ECO:0000256" key="1">
    <source>
        <dbReference type="SAM" id="MobiDB-lite"/>
    </source>
</evidence>
<dbReference type="Pfam" id="PF01592">
    <property type="entry name" value="NifU_N"/>
    <property type="match status" value="1"/>
</dbReference>
<feature type="region of interest" description="Disordered" evidence="1">
    <location>
        <begin position="1"/>
        <end position="33"/>
    </location>
</feature>
<dbReference type="GO" id="GO:0016226">
    <property type="term" value="P:iron-sulfur cluster assembly"/>
    <property type="evidence" value="ECO:0007669"/>
    <property type="project" value="InterPro"/>
</dbReference>
<keyword evidence="4" id="KW-1185">Reference proteome</keyword>
<evidence type="ECO:0000313" key="4">
    <source>
        <dbReference type="Proteomes" id="UP000676169"/>
    </source>
</evidence>
<feature type="domain" description="NIF system FeS cluster assembly NifU N-terminal" evidence="2">
    <location>
        <begin position="5"/>
        <end position="122"/>
    </location>
</feature>
<feature type="compositionally biased region" description="Pro residues" evidence="1">
    <location>
        <begin position="126"/>
        <end position="137"/>
    </location>
</feature>